<dbReference type="EMBL" id="UYRW01000237">
    <property type="protein sequence ID" value="VDK64818.1"/>
    <property type="molecule type" value="Genomic_DNA"/>
</dbReference>
<keyword evidence="1" id="KW-0472">Membrane</keyword>
<keyword evidence="1" id="KW-1133">Transmembrane helix</keyword>
<keyword evidence="1" id="KW-0812">Transmembrane</keyword>
<evidence type="ECO:0000313" key="2">
    <source>
        <dbReference type="EMBL" id="VDK64818.1"/>
    </source>
</evidence>
<gene>
    <name evidence="2" type="ORF">NOO_LOCUS1743</name>
</gene>
<evidence type="ECO:0000313" key="4">
    <source>
        <dbReference type="WBParaSite" id="nOo.2.0.1.t01743-RA"/>
    </source>
</evidence>
<feature type="transmembrane region" description="Helical" evidence="1">
    <location>
        <begin position="42"/>
        <end position="62"/>
    </location>
</feature>
<dbReference type="AlphaFoldDB" id="A0A182E1A8"/>
<accession>A0A182E1A8</accession>
<protein>
    <submittedName>
        <fullName evidence="4">Transmembrane protein</fullName>
    </submittedName>
</protein>
<dbReference type="WBParaSite" id="nOo.2.0.1.t01743-RA">
    <property type="protein sequence ID" value="nOo.2.0.1.t01743-RA"/>
    <property type="gene ID" value="nOo.2.0.1.g01743"/>
</dbReference>
<reference evidence="2 3" key="2">
    <citation type="submission" date="2018-08" db="EMBL/GenBank/DDBJ databases">
        <authorList>
            <person name="Laetsch R D."/>
            <person name="Stevens L."/>
            <person name="Kumar S."/>
            <person name="Blaxter L. M."/>
        </authorList>
    </citation>
    <scope>NUCLEOTIDE SEQUENCE [LARGE SCALE GENOMIC DNA]</scope>
</reference>
<evidence type="ECO:0000256" key="1">
    <source>
        <dbReference type="SAM" id="Phobius"/>
    </source>
</evidence>
<proteinExistence type="predicted"/>
<evidence type="ECO:0000313" key="3">
    <source>
        <dbReference type="Proteomes" id="UP000271087"/>
    </source>
</evidence>
<name>A0A182E1A8_ONCOC</name>
<sequence length="70" mass="7936">MSTCHLSKKQDVILIESLRIDVSPSANGVTDRNRLRTTSIRCRYYVAIVVIVVVVVVIVVVYDCRRFLAI</sequence>
<organism evidence="4">
    <name type="scientific">Onchocerca ochengi</name>
    <name type="common">Filarial nematode worm</name>
    <dbReference type="NCBI Taxonomy" id="42157"/>
    <lineage>
        <taxon>Eukaryota</taxon>
        <taxon>Metazoa</taxon>
        <taxon>Ecdysozoa</taxon>
        <taxon>Nematoda</taxon>
        <taxon>Chromadorea</taxon>
        <taxon>Rhabditida</taxon>
        <taxon>Spirurina</taxon>
        <taxon>Spiruromorpha</taxon>
        <taxon>Filarioidea</taxon>
        <taxon>Onchocercidae</taxon>
        <taxon>Onchocerca</taxon>
    </lineage>
</organism>
<dbReference type="Proteomes" id="UP000271087">
    <property type="component" value="Unassembled WGS sequence"/>
</dbReference>
<reference evidence="4" key="1">
    <citation type="submission" date="2016-06" db="UniProtKB">
        <authorList>
            <consortium name="WormBaseParasite"/>
        </authorList>
    </citation>
    <scope>IDENTIFICATION</scope>
</reference>
<keyword evidence="3" id="KW-1185">Reference proteome</keyword>